<dbReference type="InterPro" id="IPR000073">
    <property type="entry name" value="AB_hydrolase_1"/>
</dbReference>
<keyword evidence="2" id="KW-0378">Hydrolase</keyword>
<dbReference type="RefSeq" id="WP_110313302.1">
    <property type="nucleotide sequence ID" value="NZ_QJKC01000007.1"/>
</dbReference>
<protein>
    <submittedName>
        <fullName evidence="2">Alpha-beta hydrolase superfamily lysophospholipase</fullName>
    </submittedName>
</protein>
<dbReference type="EMBL" id="QJKC01000007">
    <property type="protein sequence ID" value="PXX48291.1"/>
    <property type="molecule type" value="Genomic_DNA"/>
</dbReference>
<dbReference type="Pfam" id="PF12697">
    <property type="entry name" value="Abhydrolase_6"/>
    <property type="match status" value="1"/>
</dbReference>
<dbReference type="Gene3D" id="3.40.50.1820">
    <property type="entry name" value="alpha/beta hydrolase"/>
    <property type="match status" value="1"/>
</dbReference>
<evidence type="ECO:0000313" key="2">
    <source>
        <dbReference type="EMBL" id="PXX48291.1"/>
    </source>
</evidence>
<organism evidence="2 3">
    <name type="scientific">Aquitalea magnusonii</name>
    <dbReference type="NCBI Taxonomy" id="332411"/>
    <lineage>
        <taxon>Bacteria</taxon>
        <taxon>Pseudomonadati</taxon>
        <taxon>Pseudomonadota</taxon>
        <taxon>Betaproteobacteria</taxon>
        <taxon>Neisseriales</taxon>
        <taxon>Chromobacteriaceae</taxon>
        <taxon>Aquitalea</taxon>
    </lineage>
</organism>
<gene>
    <name evidence="2" type="ORF">DFR38_10776</name>
</gene>
<dbReference type="PANTHER" id="PTHR43194:SF2">
    <property type="entry name" value="PEROXISOMAL MEMBRANE PROTEIN LPX1"/>
    <property type="match status" value="1"/>
</dbReference>
<feature type="domain" description="AB hydrolase-1" evidence="1">
    <location>
        <begin position="22"/>
        <end position="254"/>
    </location>
</feature>
<proteinExistence type="predicted"/>
<dbReference type="Proteomes" id="UP000248395">
    <property type="component" value="Unassembled WGS sequence"/>
</dbReference>
<reference evidence="2 3" key="1">
    <citation type="submission" date="2018-05" db="EMBL/GenBank/DDBJ databases">
        <title>Genomic Encyclopedia of Type Strains, Phase IV (KMG-IV): sequencing the most valuable type-strain genomes for metagenomic binning, comparative biology and taxonomic classification.</title>
        <authorList>
            <person name="Goeker M."/>
        </authorList>
    </citation>
    <scope>NUCLEOTIDE SEQUENCE [LARGE SCALE GENOMIC DNA]</scope>
    <source>
        <strain evidence="2 3">DSM 25134</strain>
    </source>
</reference>
<dbReference type="SUPFAM" id="SSF53474">
    <property type="entry name" value="alpha/beta-Hydrolases"/>
    <property type="match status" value="1"/>
</dbReference>
<comment type="caution">
    <text evidence="2">The sequence shown here is derived from an EMBL/GenBank/DDBJ whole genome shotgun (WGS) entry which is preliminary data.</text>
</comment>
<sequence length="277" mass="30654">MHPRLELIHEAAQGTERDAPPLLFVHGAFCAAWCWQRTFLPWFARQGFDCWAISLEGHGDSDGHQYLSAISIDDYVRNLSAAVKRIKRTPIMIGHSMGGFVLQQYLTSHTLPAAAFLASVPPTGLASSSLRLLTQAPVLLLNLNLYQQGSYNPVESELRDLLLSHDAPAATTALLTQCCQQESQRAVMDMTLVNPLAIRPIQPLPALVLGAAEDMLISPEDVVATAERLDVNAEILPHMGHMMMLDTRWERTAERLLQWLDTLHQPVAAERSCHVPA</sequence>
<evidence type="ECO:0000259" key="1">
    <source>
        <dbReference type="Pfam" id="PF12697"/>
    </source>
</evidence>
<dbReference type="AlphaFoldDB" id="A0A318JKV9"/>
<dbReference type="OrthoDB" id="9806902at2"/>
<keyword evidence="3" id="KW-1185">Reference proteome</keyword>
<evidence type="ECO:0000313" key="3">
    <source>
        <dbReference type="Proteomes" id="UP000248395"/>
    </source>
</evidence>
<accession>A0A318JKV9</accession>
<dbReference type="InterPro" id="IPR029058">
    <property type="entry name" value="AB_hydrolase_fold"/>
</dbReference>
<dbReference type="InterPro" id="IPR050228">
    <property type="entry name" value="Carboxylesterase_BioH"/>
</dbReference>
<dbReference type="GO" id="GO:0016787">
    <property type="term" value="F:hydrolase activity"/>
    <property type="evidence" value="ECO:0007669"/>
    <property type="project" value="UniProtKB-KW"/>
</dbReference>
<name>A0A318JKV9_9NEIS</name>
<dbReference type="PANTHER" id="PTHR43194">
    <property type="entry name" value="HYDROLASE ALPHA/BETA FOLD FAMILY"/>
    <property type="match status" value="1"/>
</dbReference>